<dbReference type="Proteomes" id="UP000243975">
    <property type="component" value="Unassembled WGS sequence"/>
</dbReference>
<dbReference type="STRING" id="59895.A0A124SHX8"/>
<protein>
    <submittedName>
        <fullName evidence="2">Uncharacterized protein</fullName>
    </submittedName>
</protein>
<accession>A0A124SHX8</accession>
<reference evidence="2 3" key="1">
    <citation type="journal article" date="2016" name="Sci. Rep.">
        <title>The genome sequence of the outbreeding globe artichoke constructed de novo incorporating a phase-aware low-pass sequencing strategy of F1 progeny.</title>
        <authorList>
            <person name="Scaglione D."/>
            <person name="Reyes-Chin-Wo S."/>
            <person name="Acquadro A."/>
            <person name="Froenicke L."/>
            <person name="Portis E."/>
            <person name="Beitel C."/>
            <person name="Tirone M."/>
            <person name="Mauro R."/>
            <person name="Lo Monaco A."/>
            <person name="Mauromicale G."/>
            <person name="Faccioli P."/>
            <person name="Cattivelli L."/>
            <person name="Rieseberg L."/>
            <person name="Michelmore R."/>
            <person name="Lanteri S."/>
        </authorList>
    </citation>
    <scope>NUCLEOTIDE SEQUENCE [LARGE SCALE GENOMIC DNA]</scope>
    <source>
        <strain evidence="2">2C</strain>
    </source>
</reference>
<gene>
    <name evidence="2" type="ORF">Ccrd_010623</name>
</gene>
<evidence type="ECO:0000313" key="2">
    <source>
        <dbReference type="EMBL" id="KVI10963.1"/>
    </source>
</evidence>
<feature type="chain" id="PRO_5007176267" evidence="1">
    <location>
        <begin position="29"/>
        <end position="74"/>
    </location>
</feature>
<keyword evidence="3" id="KW-1185">Reference proteome</keyword>
<evidence type="ECO:0000313" key="3">
    <source>
        <dbReference type="Proteomes" id="UP000243975"/>
    </source>
</evidence>
<feature type="signal peptide" evidence="1">
    <location>
        <begin position="1"/>
        <end position="28"/>
    </location>
</feature>
<name>A0A124SHX8_CYNCS</name>
<sequence length="74" mass="8279">MEKKTMIAAAALILLLIVSSNELTRVESQGVDCYDSCSTGCVNSDSIREQKLLLKRNHMYASVLRMENRKEANS</sequence>
<dbReference type="PANTHER" id="PTHR37183:SF1">
    <property type="entry name" value="PLANT THIONIN FAMILY PROTEIN"/>
    <property type="match status" value="1"/>
</dbReference>
<proteinExistence type="predicted"/>
<comment type="caution">
    <text evidence="2">The sequence shown here is derived from an EMBL/GenBank/DDBJ whole genome shotgun (WGS) entry which is preliminary data.</text>
</comment>
<dbReference type="Gramene" id="KVI10963">
    <property type="protein sequence ID" value="KVI10963"/>
    <property type="gene ID" value="Ccrd_010623"/>
</dbReference>
<dbReference type="AlphaFoldDB" id="A0A124SHX8"/>
<keyword evidence="1" id="KW-0732">Signal</keyword>
<organism evidence="2 3">
    <name type="scientific">Cynara cardunculus var. scolymus</name>
    <name type="common">Globe artichoke</name>
    <name type="synonym">Cynara scolymus</name>
    <dbReference type="NCBI Taxonomy" id="59895"/>
    <lineage>
        <taxon>Eukaryota</taxon>
        <taxon>Viridiplantae</taxon>
        <taxon>Streptophyta</taxon>
        <taxon>Embryophyta</taxon>
        <taxon>Tracheophyta</taxon>
        <taxon>Spermatophyta</taxon>
        <taxon>Magnoliopsida</taxon>
        <taxon>eudicotyledons</taxon>
        <taxon>Gunneridae</taxon>
        <taxon>Pentapetalae</taxon>
        <taxon>asterids</taxon>
        <taxon>campanulids</taxon>
        <taxon>Asterales</taxon>
        <taxon>Asteraceae</taxon>
        <taxon>Carduoideae</taxon>
        <taxon>Cardueae</taxon>
        <taxon>Carduinae</taxon>
        <taxon>Cynara</taxon>
    </lineage>
</organism>
<dbReference type="EMBL" id="LEKV01000971">
    <property type="protein sequence ID" value="KVI10963.1"/>
    <property type="molecule type" value="Genomic_DNA"/>
</dbReference>
<evidence type="ECO:0000256" key="1">
    <source>
        <dbReference type="SAM" id="SignalP"/>
    </source>
</evidence>
<dbReference type="PANTHER" id="PTHR37183">
    <property type="entry name" value="PLANT THIONIN FAMILY PROTEIN"/>
    <property type="match status" value="1"/>
</dbReference>